<dbReference type="PROSITE" id="PS50893">
    <property type="entry name" value="ABC_TRANSPORTER_2"/>
    <property type="match status" value="2"/>
</dbReference>
<dbReference type="SUPFAM" id="SSF52540">
    <property type="entry name" value="P-loop containing nucleoside triphosphate hydrolases"/>
    <property type="match status" value="2"/>
</dbReference>
<feature type="transmembrane region" description="Helical" evidence="9">
    <location>
        <begin position="1106"/>
        <end position="1136"/>
    </location>
</feature>
<dbReference type="PANTHER" id="PTHR48041:SF119">
    <property type="entry name" value="ROA1P"/>
    <property type="match status" value="1"/>
</dbReference>
<keyword evidence="12" id="KW-1185">Reference proteome</keyword>
<protein>
    <recommendedName>
        <fullName evidence="10">ABC transporter domain-containing protein</fullName>
    </recommendedName>
</protein>
<organism evidence="11 12">
    <name type="scientific">Rhodotorula paludigena</name>
    <dbReference type="NCBI Taxonomy" id="86838"/>
    <lineage>
        <taxon>Eukaryota</taxon>
        <taxon>Fungi</taxon>
        <taxon>Dikarya</taxon>
        <taxon>Basidiomycota</taxon>
        <taxon>Pucciniomycotina</taxon>
        <taxon>Microbotryomycetes</taxon>
        <taxon>Sporidiobolales</taxon>
        <taxon>Sporidiobolaceae</taxon>
        <taxon>Rhodotorula</taxon>
    </lineage>
</organism>
<evidence type="ECO:0000256" key="3">
    <source>
        <dbReference type="ARBA" id="ARBA00022692"/>
    </source>
</evidence>
<keyword evidence="5" id="KW-0067">ATP-binding</keyword>
<comment type="subcellular location">
    <subcellularLocation>
        <location evidence="1">Membrane</location>
        <topology evidence="1">Multi-pass membrane protein</topology>
    </subcellularLocation>
</comment>
<evidence type="ECO:0000256" key="5">
    <source>
        <dbReference type="ARBA" id="ARBA00022840"/>
    </source>
</evidence>
<feature type="transmembrane region" description="Helical" evidence="9">
    <location>
        <begin position="1034"/>
        <end position="1053"/>
    </location>
</feature>
<dbReference type="PROSITE" id="PS00211">
    <property type="entry name" value="ABC_TRANSPORTER_1"/>
    <property type="match status" value="2"/>
</dbReference>
<dbReference type="GO" id="GO:0140359">
    <property type="term" value="F:ABC-type transporter activity"/>
    <property type="evidence" value="ECO:0007669"/>
    <property type="project" value="InterPro"/>
</dbReference>
<evidence type="ECO:0000256" key="6">
    <source>
        <dbReference type="ARBA" id="ARBA00022989"/>
    </source>
</evidence>
<dbReference type="PANTHER" id="PTHR48041">
    <property type="entry name" value="ABC TRANSPORTER G FAMILY MEMBER 28"/>
    <property type="match status" value="1"/>
</dbReference>
<name>A0AAV5GSY0_9BASI</name>
<evidence type="ECO:0000256" key="1">
    <source>
        <dbReference type="ARBA" id="ARBA00004141"/>
    </source>
</evidence>
<dbReference type="GO" id="GO:0016887">
    <property type="term" value="F:ATP hydrolysis activity"/>
    <property type="evidence" value="ECO:0007669"/>
    <property type="project" value="InterPro"/>
</dbReference>
<keyword evidence="2" id="KW-0813">Transport</keyword>
<dbReference type="InterPro" id="IPR050352">
    <property type="entry name" value="ABCG_transporters"/>
</dbReference>
<dbReference type="InterPro" id="IPR003439">
    <property type="entry name" value="ABC_transporter-like_ATP-bd"/>
</dbReference>
<feature type="transmembrane region" description="Helical" evidence="9">
    <location>
        <begin position="630"/>
        <end position="652"/>
    </location>
</feature>
<feature type="transmembrane region" description="Helical" evidence="9">
    <location>
        <begin position="401"/>
        <end position="423"/>
    </location>
</feature>
<dbReference type="Pfam" id="PF19055">
    <property type="entry name" value="ABC2_membrane_7"/>
    <property type="match status" value="1"/>
</dbReference>
<dbReference type="Proteomes" id="UP001342314">
    <property type="component" value="Unassembled WGS sequence"/>
</dbReference>
<dbReference type="GO" id="GO:0005524">
    <property type="term" value="F:ATP binding"/>
    <property type="evidence" value="ECO:0007669"/>
    <property type="project" value="UniProtKB-KW"/>
</dbReference>
<evidence type="ECO:0000313" key="12">
    <source>
        <dbReference type="Proteomes" id="UP001342314"/>
    </source>
</evidence>
<feature type="transmembrane region" description="Helical" evidence="9">
    <location>
        <begin position="477"/>
        <end position="505"/>
    </location>
</feature>
<dbReference type="SMART" id="SM00382">
    <property type="entry name" value="AAA"/>
    <property type="match status" value="2"/>
</dbReference>
<feature type="transmembrane region" description="Helical" evidence="9">
    <location>
        <begin position="443"/>
        <end position="465"/>
    </location>
</feature>
<feature type="transmembrane region" description="Helical" evidence="9">
    <location>
        <begin position="1176"/>
        <end position="1202"/>
    </location>
</feature>
<dbReference type="InterPro" id="IPR003593">
    <property type="entry name" value="AAA+_ATPase"/>
</dbReference>
<keyword evidence="4" id="KW-0547">Nucleotide-binding</keyword>
<feature type="transmembrane region" description="Helical" evidence="9">
    <location>
        <begin position="1148"/>
        <end position="1169"/>
    </location>
</feature>
<dbReference type="GO" id="GO:0016020">
    <property type="term" value="C:membrane"/>
    <property type="evidence" value="ECO:0007669"/>
    <property type="project" value="UniProtKB-SubCell"/>
</dbReference>
<dbReference type="InterPro" id="IPR027417">
    <property type="entry name" value="P-loop_NTPase"/>
</dbReference>
<dbReference type="Pfam" id="PF01061">
    <property type="entry name" value="ABC2_membrane"/>
    <property type="match status" value="2"/>
</dbReference>
<reference evidence="11 12" key="1">
    <citation type="submission" date="2021-12" db="EMBL/GenBank/DDBJ databases">
        <title>High titer production of polyol ester of fatty acids by Rhodotorula paludigena BS15 towards product separation-free biomass refinery.</title>
        <authorList>
            <person name="Mano J."/>
            <person name="Ono H."/>
            <person name="Tanaka T."/>
            <person name="Naito K."/>
            <person name="Sushida H."/>
            <person name="Ike M."/>
            <person name="Tokuyasu K."/>
            <person name="Kitaoka M."/>
        </authorList>
    </citation>
    <scope>NUCLEOTIDE SEQUENCE [LARGE SCALE GENOMIC DNA]</scope>
    <source>
        <strain evidence="11 12">BS15</strain>
    </source>
</reference>
<dbReference type="Pfam" id="PF00005">
    <property type="entry name" value="ABC_tran"/>
    <property type="match status" value="2"/>
</dbReference>
<comment type="caution">
    <text evidence="11">The sequence shown here is derived from an EMBL/GenBank/DDBJ whole genome shotgun (WGS) entry which is preliminary data.</text>
</comment>
<accession>A0AAV5GSY0</accession>
<feature type="region of interest" description="Disordered" evidence="8">
    <location>
        <begin position="330"/>
        <end position="370"/>
    </location>
</feature>
<evidence type="ECO:0000256" key="9">
    <source>
        <dbReference type="SAM" id="Phobius"/>
    </source>
</evidence>
<sequence length="1288" mass="139676">MEGAVKPPEAPGSQQEVDPGEESLLSALPPPPPFAVVVTDLCIDAPVPQWTVPLAIPITVPRWLQARLQKGEGAVPKALVRDVSVDIVPGEVLAIIGGSGSGKTTFLNTLAGRMGNLELPSGTIDYRPLGSQAAASSDPRKHIGYVRQDDALLPYLTRTAIVDQTLLELGLRDVADVLVGGALRRGISGGERRRLSIACTLVTMPSILVLDEPTSGLDSSTAFQILKTLRKLAARGRVVVLSCHLPRSEAFALFDKILLFSRGSPVFSGRRDEMLPHFASLGFPLPEHTNPLDFVIDISSIDSRSEKVEEATKDQVGKLVLAWREAELRRTNAPSSHPSSIHRRASSAGSKPPLDLEKADAATPTAGTSTRAFESPAARANVLQQTILLTHRGLRNVTRNWGVLAGFALQAIIIGVVLGLVFFDPPETPAGIVSLKTLAYMNGPAFFYLSIILAIFLLCQELVVFDREREDNLYTTVPWVVSTILSYGPVNVICPTLYCVIVYFMAGFWREHLARNILSFIAHGILQQQASWSYALIACAINRSFAQASLLANGFSIMFFLSAGYLIPDLPVWVDWTKWLSQFYYGFHWIARLQFVGRTFACEGVTGPALNQCEGVNVLRGMRFNLNTPLYVYPLGLLGFVLVTYSIGLLILANFHPGGVKHAAQQASTARHAETVSHDQLKRGSSRRSVDVVVSRLRLVVSKRSWLSRQQRQDKVILEDVSASFPAGQVSAIMGPSGAGKSSLLQVLAGRLSSSAMSAFSSTGAITLNGKPFDASLASLVAFVEQEDDHHLPALTVRETFRYAAKLSLKDQSTPACYARAEEIIRMLGLAPCADNLIGGPLLKGISGGEKRRVSLGVQLIAGAAVLYADEPLTGLDAFTAQSVMQTLSDLAAAGHTVVITAHQPRKEIWSAFDQILLLAKGGRTVYSGSTSSLFTFLESAGEVCPPNFNPADFVLDAISPDYSTAAAEQSSSLRIERLVAAWRTARQQDIEVETKDSPSSMPSARPRSTAFFKAFPVVLSRSFTNLRRQPDIFIARIANPPFLACLFWLFFARLDYGPSSPQTRIGLLQETTALPFVGMLSCIAIFPFEKALFVHEYKTSARHSVLTFLTAYTVSETCTSLLSSLPWAIIFIYGMNLQQSGRIFVEFWISSFALISVGESIGIAFSSWTNNGGLAVSLVSAGLTLLGQVNGIISATVPYWLEVIAWISPMKPQAYLQTINEFVGLEFDCSPDELASGACIAATGEQVLDTFGLPYGDTGKYMGILMALVVIWRALAFAALYGRIKTM</sequence>
<evidence type="ECO:0000256" key="8">
    <source>
        <dbReference type="SAM" id="MobiDB-lite"/>
    </source>
</evidence>
<feature type="region of interest" description="Disordered" evidence="8">
    <location>
        <begin position="1"/>
        <end position="28"/>
    </location>
</feature>
<dbReference type="Gene3D" id="3.40.50.300">
    <property type="entry name" value="P-loop containing nucleotide triphosphate hydrolases"/>
    <property type="match status" value="2"/>
</dbReference>
<evidence type="ECO:0000256" key="4">
    <source>
        <dbReference type="ARBA" id="ARBA00022741"/>
    </source>
</evidence>
<dbReference type="EMBL" id="BQKY01000013">
    <property type="protein sequence ID" value="GJN93059.1"/>
    <property type="molecule type" value="Genomic_DNA"/>
</dbReference>
<keyword evidence="7 9" id="KW-0472">Membrane</keyword>
<evidence type="ECO:0000256" key="2">
    <source>
        <dbReference type="ARBA" id="ARBA00022448"/>
    </source>
</evidence>
<feature type="transmembrane region" description="Helical" evidence="9">
    <location>
        <begin position="1262"/>
        <end position="1282"/>
    </location>
</feature>
<dbReference type="InterPro" id="IPR013525">
    <property type="entry name" value="ABC2_TM"/>
</dbReference>
<dbReference type="InterPro" id="IPR017871">
    <property type="entry name" value="ABC_transporter-like_CS"/>
</dbReference>
<evidence type="ECO:0000313" key="11">
    <source>
        <dbReference type="EMBL" id="GJN93059.1"/>
    </source>
</evidence>
<feature type="domain" description="ABC transporter" evidence="10">
    <location>
        <begin position="697"/>
        <end position="947"/>
    </location>
</feature>
<dbReference type="InterPro" id="IPR043926">
    <property type="entry name" value="ABCG_dom"/>
</dbReference>
<feature type="domain" description="ABC transporter" evidence="10">
    <location>
        <begin position="58"/>
        <end position="287"/>
    </location>
</feature>
<feature type="transmembrane region" description="Helical" evidence="9">
    <location>
        <begin position="548"/>
        <end position="567"/>
    </location>
</feature>
<keyword evidence="3 9" id="KW-0812">Transmembrane</keyword>
<feature type="transmembrane region" description="Helical" evidence="9">
    <location>
        <begin position="1073"/>
        <end position="1094"/>
    </location>
</feature>
<evidence type="ECO:0000259" key="10">
    <source>
        <dbReference type="PROSITE" id="PS50893"/>
    </source>
</evidence>
<keyword evidence="6 9" id="KW-1133">Transmembrane helix</keyword>
<proteinExistence type="predicted"/>
<gene>
    <name evidence="11" type="ORF">Rhopal_006104-T1</name>
</gene>
<evidence type="ECO:0000256" key="7">
    <source>
        <dbReference type="ARBA" id="ARBA00023136"/>
    </source>
</evidence>